<dbReference type="GO" id="GO:0016757">
    <property type="term" value="F:glycosyltransferase activity"/>
    <property type="evidence" value="ECO:0007669"/>
    <property type="project" value="UniProtKB-KW"/>
</dbReference>
<keyword evidence="4 7" id="KW-0808">Transferase</keyword>
<dbReference type="SUPFAM" id="SSF53448">
    <property type="entry name" value="Nucleotide-diphospho-sugar transferases"/>
    <property type="match status" value="1"/>
</dbReference>
<dbReference type="Gene3D" id="3.90.550.10">
    <property type="entry name" value="Spore Coat Polysaccharide Biosynthesis Protein SpsA, Chain A"/>
    <property type="match status" value="1"/>
</dbReference>
<dbReference type="InterPro" id="IPR001173">
    <property type="entry name" value="Glyco_trans_2-like"/>
</dbReference>
<proteinExistence type="inferred from homology"/>
<evidence type="ECO:0000313" key="8">
    <source>
        <dbReference type="Proteomes" id="UP000198859"/>
    </source>
</evidence>
<protein>
    <submittedName>
        <fullName evidence="7">Glycosyltransferase, GT2 family</fullName>
    </submittedName>
</protein>
<dbReference type="Pfam" id="PF00535">
    <property type="entry name" value="Glycos_transf_2"/>
    <property type="match status" value="1"/>
</dbReference>
<sequence length="323" mass="35106">MTQALDVAEPPPAAPATAAPRCAGGPLGEAPVGSEVLVGVVVLTQGRRPADLAAALDAVLAQQGVRTDVVVVGNGWEPADLPAGVRGVALPVDDGIPAGRNAGVPHVGGDLLLFLDDDARPADAGYLAHAAALFAADPALGLVHPRVDATHGKAPTRWVPRVRTGDPRRSSPAFVLWEGATVVRRDALLAAGGWPEVYRYAHEGIELVWRVWDAGFSVRYVGDLVALHPPIDPARHATYHRYNARHRVWLARRNLRWPFTWLYVATWTLVQVARSLRSARGRASLRPWFAGWREGWRVDPGGRRPLRWATIWRMTRLGRPPVV</sequence>
<evidence type="ECO:0000256" key="2">
    <source>
        <dbReference type="ARBA" id="ARBA00006739"/>
    </source>
</evidence>
<evidence type="ECO:0000259" key="6">
    <source>
        <dbReference type="Pfam" id="PF00535"/>
    </source>
</evidence>
<evidence type="ECO:0000313" key="7">
    <source>
        <dbReference type="EMBL" id="SDR90815.1"/>
    </source>
</evidence>
<feature type="domain" description="Glycosyltransferase 2-like" evidence="6">
    <location>
        <begin position="41"/>
        <end position="187"/>
    </location>
</feature>
<dbReference type="EMBL" id="LT629757">
    <property type="protein sequence ID" value="SDR90815.1"/>
    <property type="molecule type" value="Genomic_DNA"/>
</dbReference>
<dbReference type="Proteomes" id="UP000198859">
    <property type="component" value="Chromosome I"/>
</dbReference>
<dbReference type="PANTHER" id="PTHR43179:SF12">
    <property type="entry name" value="GALACTOFURANOSYLTRANSFERASE GLFT2"/>
    <property type="match status" value="1"/>
</dbReference>
<evidence type="ECO:0000256" key="4">
    <source>
        <dbReference type="ARBA" id="ARBA00022679"/>
    </source>
</evidence>
<organism evidence="7 8">
    <name type="scientific">Nocardioides scoriae</name>
    <dbReference type="NCBI Taxonomy" id="642780"/>
    <lineage>
        <taxon>Bacteria</taxon>
        <taxon>Bacillati</taxon>
        <taxon>Actinomycetota</taxon>
        <taxon>Actinomycetes</taxon>
        <taxon>Propionibacteriales</taxon>
        <taxon>Nocardioidaceae</taxon>
        <taxon>Nocardioides</taxon>
    </lineage>
</organism>
<dbReference type="AlphaFoldDB" id="A0A1H1MWH8"/>
<reference evidence="8" key="1">
    <citation type="submission" date="2016-10" db="EMBL/GenBank/DDBJ databases">
        <authorList>
            <person name="Varghese N."/>
            <person name="Submissions S."/>
        </authorList>
    </citation>
    <scope>NUCLEOTIDE SEQUENCE [LARGE SCALE GENOMIC DNA]</scope>
    <source>
        <strain evidence="8">DSM 22127</strain>
    </source>
</reference>
<evidence type="ECO:0000256" key="1">
    <source>
        <dbReference type="ARBA" id="ARBA00004776"/>
    </source>
</evidence>
<dbReference type="STRING" id="642780.SAMN04488570_0692"/>
<comment type="similarity">
    <text evidence="2">Belongs to the glycosyltransferase 2 family.</text>
</comment>
<evidence type="ECO:0000256" key="3">
    <source>
        <dbReference type="ARBA" id="ARBA00022676"/>
    </source>
</evidence>
<dbReference type="InterPro" id="IPR029044">
    <property type="entry name" value="Nucleotide-diphossugar_trans"/>
</dbReference>
<keyword evidence="8" id="KW-1185">Reference proteome</keyword>
<feature type="region of interest" description="Disordered" evidence="5">
    <location>
        <begin position="1"/>
        <end position="20"/>
    </location>
</feature>
<name>A0A1H1MWH8_9ACTN</name>
<comment type="pathway">
    <text evidence="1">Cell wall biogenesis; cell wall polysaccharide biosynthesis.</text>
</comment>
<gene>
    <name evidence="7" type="ORF">SAMN04488570_0692</name>
</gene>
<dbReference type="PANTHER" id="PTHR43179">
    <property type="entry name" value="RHAMNOSYLTRANSFERASE WBBL"/>
    <property type="match status" value="1"/>
</dbReference>
<dbReference type="OrthoDB" id="5174363at2"/>
<dbReference type="RefSeq" id="WP_091726112.1">
    <property type="nucleotide sequence ID" value="NZ_LT629757.1"/>
</dbReference>
<keyword evidence="3" id="KW-0328">Glycosyltransferase</keyword>
<accession>A0A1H1MWH8</accession>
<evidence type="ECO:0000256" key="5">
    <source>
        <dbReference type="SAM" id="MobiDB-lite"/>
    </source>
</evidence>